<accession>A0AAD2E4X2</accession>
<protein>
    <submittedName>
        <fullName evidence="1">Uncharacterized protein</fullName>
    </submittedName>
</protein>
<dbReference type="AlphaFoldDB" id="A0AAD2E4X2"/>
<gene>
    <name evidence="1" type="ORF">FPE_LOCUS23708</name>
</gene>
<dbReference type="Proteomes" id="UP000834106">
    <property type="component" value="Chromosome 14"/>
</dbReference>
<sequence>MESPTPVSRYIPQNSKKRVFQCGSSSGCQEADVVEIPTPINRSSKAKLLKQKEVTTLETLRMTRRQGLDLSRRRQLMPLQYSKNLRPGGGEATKLCPLCWKMNMTRRN</sequence>
<evidence type="ECO:0000313" key="2">
    <source>
        <dbReference type="Proteomes" id="UP000834106"/>
    </source>
</evidence>
<organism evidence="1 2">
    <name type="scientific">Fraxinus pennsylvanica</name>
    <dbReference type="NCBI Taxonomy" id="56036"/>
    <lineage>
        <taxon>Eukaryota</taxon>
        <taxon>Viridiplantae</taxon>
        <taxon>Streptophyta</taxon>
        <taxon>Embryophyta</taxon>
        <taxon>Tracheophyta</taxon>
        <taxon>Spermatophyta</taxon>
        <taxon>Magnoliopsida</taxon>
        <taxon>eudicotyledons</taxon>
        <taxon>Gunneridae</taxon>
        <taxon>Pentapetalae</taxon>
        <taxon>asterids</taxon>
        <taxon>lamiids</taxon>
        <taxon>Lamiales</taxon>
        <taxon>Oleaceae</taxon>
        <taxon>Oleeae</taxon>
        <taxon>Fraxinus</taxon>
    </lineage>
</organism>
<proteinExistence type="predicted"/>
<keyword evidence="2" id="KW-1185">Reference proteome</keyword>
<name>A0AAD2E4X2_9LAMI</name>
<dbReference type="EMBL" id="OU503049">
    <property type="protein sequence ID" value="CAI9776278.1"/>
    <property type="molecule type" value="Genomic_DNA"/>
</dbReference>
<reference evidence="1" key="1">
    <citation type="submission" date="2023-05" db="EMBL/GenBank/DDBJ databases">
        <authorList>
            <person name="Huff M."/>
        </authorList>
    </citation>
    <scope>NUCLEOTIDE SEQUENCE</scope>
</reference>
<evidence type="ECO:0000313" key="1">
    <source>
        <dbReference type="EMBL" id="CAI9776278.1"/>
    </source>
</evidence>